<accession>A0ABW7Y2Z4</accession>
<comment type="caution">
    <text evidence="1">The sequence shown here is derived from an EMBL/GenBank/DDBJ whole genome shotgun (WGS) entry which is preliminary data.</text>
</comment>
<evidence type="ECO:0008006" key="3">
    <source>
        <dbReference type="Google" id="ProtNLM"/>
    </source>
</evidence>
<sequence>MGEFGGGTVAANQQVAVVRHRVGNSMTAQSQNRRPFAARPAESFCQARFGIFSPWHRRHDPSDLWFVGCHDGLTLLSLYDWLRIRPS</sequence>
<dbReference type="EMBL" id="JBITDC010000005">
    <property type="protein sequence ID" value="MFI5675903.1"/>
    <property type="molecule type" value="Genomic_DNA"/>
</dbReference>
<organism evidence="1 2">
    <name type="scientific">Streptomyces cellulosae</name>
    <dbReference type="NCBI Taxonomy" id="1968"/>
    <lineage>
        <taxon>Bacteria</taxon>
        <taxon>Bacillati</taxon>
        <taxon>Actinomycetota</taxon>
        <taxon>Actinomycetes</taxon>
        <taxon>Kitasatosporales</taxon>
        <taxon>Streptomycetaceae</taxon>
        <taxon>Streptomyces</taxon>
    </lineage>
</organism>
<proteinExistence type="predicted"/>
<keyword evidence="2" id="KW-1185">Reference proteome</keyword>
<name>A0ABW7Y2Z4_STRCE</name>
<protein>
    <recommendedName>
        <fullName evidence="3">Transposase</fullName>
    </recommendedName>
</protein>
<gene>
    <name evidence="1" type="ORF">ACIA8P_14675</name>
</gene>
<evidence type="ECO:0000313" key="2">
    <source>
        <dbReference type="Proteomes" id="UP001612415"/>
    </source>
</evidence>
<reference evidence="1 2" key="1">
    <citation type="submission" date="2024-10" db="EMBL/GenBank/DDBJ databases">
        <title>The Natural Products Discovery Center: Release of the First 8490 Sequenced Strains for Exploring Actinobacteria Biosynthetic Diversity.</title>
        <authorList>
            <person name="Kalkreuter E."/>
            <person name="Kautsar S.A."/>
            <person name="Yang D."/>
            <person name="Bader C.D."/>
            <person name="Teijaro C.N."/>
            <person name="Fluegel L."/>
            <person name="Davis C.M."/>
            <person name="Simpson J.R."/>
            <person name="Lauterbach L."/>
            <person name="Steele A.D."/>
            <person name="Gui C."/>
            <person name="Meng S."/>
            <person name="Li G."/>
            <person name="Viehrig K."/>
            <person name="Ye F."/>
            <person name="Su P."/>
            <person name="Kiefer A.F."/>
            <person name="Nichols A."/>
            <person name="Cepeda A.J."/>
            <person name="Yan W."/>
            <person name="Fan B."/>
            <person name="Jiang Y."/>
            <person name="Adhikari A."/>
            <person name="Zheng C.-J."/>
            <person name="Schuster L."/>
            <person name="Cowan T.M."/>
            <person name="Smanski M.J."/>
            <person name="Chevrette M.G."/>
            <person name="De Carvalho L.P.S."/>
            <person name="Shen B."/>
        </authorList>
    </citation>
    <scope>NUCLEOTIDE SEQUENCE [LARGE SCALE GENOMIC DNA]</scope>
    <source>
        <strain evidence="1 2">NPDC051599</strain>
    </source>
</reference>
<evidence type="ECO:0000313" key="1">
    <source>
        <dbReference type="EMBL" id="MFI5675903.1"/>
    </source>
</evidence>
<dbReference type="Proteomes" id="UP001612415">
    <property type="component" value="Unassembled WGS sequence"/>
</dbReference>
<dbReference type="RefSeq" id="WP_398656696.1">
    <property type="nucleotide sequence ID" value="NZ_JBITDC010000005.1"/>
</dbReference>